<dbReference type="EMBL" id="JAVHNQ010000005">
    <property type="protein sequence ID" value="KAK6346620.1"/>
    <property type="molecule type" value="Genomic_DNA"/>
</dbReference>
<accession>A0AAV9US97</accession>
<gene>
    <name evidence="3" type="ORF">TWF696_006740</name>
</gene>
<name>A0AAV9US97_9PEZI</name>
<sequence>MNTEKFIRVTMLFKKNPNFSDEKFHEYWAHTHGTLCIDWMKRYGIIRCNQGHVVKTGMQFVENKLPGWPTAQFDAIEDFYVRELKHFTDAILDDYYQKVLLPDAGVFADCASLLLLVSEDYILLDDDKVVEHHERSYHVS</sequence>
<keyword evidence="4" id="KW-1185">Reference proteome</keyword>
<comment type="caution">
    <text evidence="3">The sequence shown here is derived from an EMBL/GenBank/DDBJ whole genome shotgun (WGS) entry which is preliminary data.</text>
</comment>
<reference evidence="3 4" key="1">
    <citation type="submission" date="2019-10" db="EMBL/GenBank/DDBJ databases">
        <authorList>
            <person name="Palmer J.M."/>
        </authorList>
    </citation>
    <scope>NUCLEOTIDE SEQUENCE [LARGE SCALE GENOMIC DNA]</scope>
    <source>
        <strain evidence="3 4">TWF696</strain>
    </source>
</reference>
<evidence type="ECO:0000259" key="2">
    <source>
        <dbReference type="Pfam" id="PF07110"/>
    </source>
</evidence>
<evidence type="ECO:0000313" key="3">
    <source>
        <dbReference type="EMBL" id="KAK6346620.1"/>
    </source>
</evidence>
<evidence type="ECO:0000256" key="1">
    <source>
        <dbReference type="ARBA" id="ARBA00005986"/>
    </source>
</evidence>
<dbReference type="InterPro" id="IPR009799">
    <property type="entry name" value="EthD_dom"/>
</dbReference>
<dbReference type="Gene3D" id="3.30.70.100">
    <property type="match status" value="1"/>
</dbReference>
<dbReference type="GO" id="GO:0016491">
    <property type="term" value="F:oxidoreductase activity"/>
    <property type="evidence" value="ECO:0007669"/>
    <property type="project" value="InterPro"/>
</dbReference>
<dbReference type="AlphaFoldDB" id="A0AAV9US97"/>
<proteinExistence type="inferred from homology"/>
<organism evidence="3 4">
    <name type="scientific">Orbilia brochopaga</name>
    <dbReference type="NCBI Taxonomy" id="3140254"/>
    <lineage>
        <taxon>Eukaryota</taxon>
        <taxon>Fungi</taxon>
        <taxon>Dikarya</taxon>
        <taxon>Ascomycota</taxon>
        <taxon>Pezizomycotina</taxon>
        <taxon>Orbiliomycetes</taxon>
        <taxon>Orbiliales</taxon>
        <taxon>Orbiliaceae</taxon>
        <taxon>Orbilia</taxon>
    </lineage>
</organism>
<dbReference type="InterPro" id="IPR011008">
    <property type="entry name" value="Dimeric_a/b-barrel"/>
</dbReference>
<evidence type="ECO:0000313" key="4">
    <source>
        <dbReference type="Proteomes" id="UP001375240"/>
    </source>
</evidence>
<dbReference type="Proteomes" id="UP001375240">
    <property type="component" value="Unassembled WGS sequence"/>
</dbReference>
<dbReference type="Pfam" id="PF07110">
    <property type="entry name" value="EthD"/>
    <property type="match status" value="1"/>
</dbReference>
<feature type="domain" description="EthD" evidence="2">
    <location>
        <begin position="17"/>
        <end position="109"/>
    </location>
</feature>
<comment type="similarity">
    <text evidence="1">Belongs to the tpcK family.</text>
</comment>
<protein>
    <recommendedName>
        <fullName evidence="2">EthD domain-containing protein</fullName>
    </recommendedName>
</protein>
<dbReference type="SUPFAM" id="SSF54909">
    <property type="entry name" value="Dimeric alpha+beta barrel"/>
    <property type="match status" value="1"/>
</dbReference>